<proteinExistence type="predicted"/>
<dbReference type="AlphaFoldDB" id="A0A5B7GFQ3"/>
<sequence>MLQTVNQVESWSDFFSTCQAPGKSAHECGFLYPDYHSDLSEYILMRKVMVGLHNSALKQEVFCRSPAQRSKLTGQRAVAEADVAADDVTEEEEPLVAALHQPAHPAKFGHYNPPADIPPNMGAR</sequence>
<evidence type="ECO:0000313" key="3">
    <source>
        <dbReference type="Proteomes" id="UP000324222"/>
    </source>
</evidence>
<evidence type="ECO:0000313" key="2">
    <source>
        <dbReference type="EMBL" id="MPC59160.1"/>
    </source>
</evidence>
<accession>A0A5B7GFQ3</accession>
<gene>
    <name evidence="2" type="ORF">E2C01_053175</name>
</gene>
<protein>
    <submittedName>
        <fullName evidence="2">Uncharacterized protein</fullName>
    </submittedName>
</protein>
<dbReference type="EMBL" id="VSRR010016315">
    <property type="protein sequence ID" value="MPC59160.1"/>
    <property type="molecule type" value="Genomic_DNA"/>
</dbReference>
<evidence type="ECO:0000256" key="1">
    <source>
        <dbReference type="SAM" id="MobiDB-lite"/>
    </source>
</evidence>
<keyword evidence="3" id="KW-1185">Reference proteome</keyword>
<dbReference type="Proteomes" id="UP000324222">
    <property type="component" value="Unassembled WGS sequence"/>
</dbReference>
<organism evidence="2 3">
    <name type="scientific">Portunus trituberculatus</name>
    <name type="common">Swimming crab</name>
    <name type="synonym">Neptunus trituberculatus</name>
    <dbReference type="NCBI Taxonomy" id="210409"/>
    <lineage>
        <taxon>Eukaryota</taxon>
        <taxon>Metazoa</taxon>
        <taxon>Ecdysozoa</taxon>
        <taxon>Arthropoda</taxon>
        <taxon>Crustacea</taxon>
        <taxon>Multicrustacea</taxon>
        <taxon>Malacostraca</taxon>
        <taxon>Eumalacostraca</taxon>
        <taxon>Eucarida</taxon>
        <taxon>Decapoda</taxon>
        <taxon>Pleocyemata</taxon>
        <taxon>Brachyura</taxon>
        <taxon>Eubrachyura</taxon>
        <taxon>Portunoidea</taxon>
        <taxon>Portunidae</taxon>
        <taxon>Portuninae</taxon>
        <taxon>Portunus</taxon>
    </lineage>
</organism>
<reference evidence="2 3" key="1">
    <citation type="submission" date="2019-05" db="EMBL/GenBank/DDBJ databases">
        <title>Another draft genome of Portunus trituberculatus and its Hox gene families provides insights of decapod evolution.</title>
        <authorList>
            <person name="Jeong J.-H."/>
            <person name="Song I."/>
            <person name="Kim S."/>
            <person name="Choi T."/>
            <person name="Kim D."/>
            <person name="Ryu S."/>
            <person name="Kim W."/>
        </authorList>
    </citation>
    <scope>NUCLEOTIDE SEQUENCE [LARGE SCALE GENOMIC DNA]</scope>
    <source>
        <tissue evidence="2">Muscle</tissue>
    </source>
</reference>
<comment type="caution">
    <text evidence="2">The sequence shown here is derived from an EMBL/GenBank/DDBJ whole genome shotgun (WGS) entry which is preliminary data.</text>
</comment>
<name>A0A5B7GFQ3_PORTR</name>
<feature type="region of interest" description="Disordered" evidence="1">
    <location>
        <begin position="103"/>
        <end position="124"/>
    </location>
</feature>